<evidence type="ECO:0008006" key="4">
    <source>
        <dbReference type="Google" id="ProtNLM"/>
    </source>
</evidence>
<keyword evidence="1" id="KW-1133">Transmembrane helix</keyword>
<dbReference type="EMBL" id="CP043028">
    <property type="protein sequence ID" value="QFJ54264.1"/>
    <property type="molecule type" value="Genomic_DNA"/>
</dbReference>
<dbReference type="Proteomes" id="UP000327030">
    <property type="component" value="Chromosome 1"/>
</dbReference>
<gene>
    <name evidence="2" type="ORF">FXF36_05020</name>
</gene>
<dbReference type="InterPro" id="IPR046716">
    <property type="entry name" value="DUF6608"/>
</dbReference>
<proteinExistence type="predicted"/>
<dbReference type="Pfam" id="PF20312">
    <property type="entry name" value="DUF6608"/>
    <property type="match status" value="1"/>
</dbReference>
<dbReference type="OrthoDB" id="2002375at2"/>
<dbReference type="AlphaFoldDB" id="A0A5P6VST7"/>
<feature type="transmembrane region" description="Helical" evidence="1">
    <location>
        <begin position="6"/>
        <end position="28"/>
    </location>
</feature>
<feature type="transmembrane region" description="Helical" evidence="1">
    <location>
        <begin position="40"/>
        <end position="59"/>
    </location>
</feature>
<dbReference type="KEGG" id="pxv:FXF36_05020"/>
<accession>A0A5P6VST7</accession>
<keyword evidence="1" id="KW-0812">Transmembrane</keyword>
<evidence type="ECO:0000313" key="2">
    <source>
        <dbReference type="EMBL" id="QFJ54264.1"/>
    </source>
</evidence>
<name>A0A5P6VST7_PSEXY</name>
<evidence type="ECO:0000313" key="3">
    <source>
        <dbReference type="Proteomes" id="UP000327030"/>
    </source>
</evidence>
<organism evidence="2 3">
    <name type="scientific">Pseudobutyrivibrio xylanivorans</name>
    <dbReference type="NCBI Taxonomy" id="185007"/>
    <lineage>
        <taxon>Bacteria</taxon>
        <taxon>Bacillati</taxon>
        <taxon>Bacillota</taxon>
        <taxon>Clostridia</taxon>
        <taxon>Lachnospirales</taxon>
        <taxon>Lachnospiraceae</taxon>
        <taxon>Pseudobutyrivibrio</taxon>
    </lineage>
</organism>
<feature type="transmembrane region" description="Helical" evidence="1">
    <location>
        <begin position="65"/>
        <end position="88"/>
    </location>
</feature>
<feature type="transmembrane region" description="Helical" evidence="1">
    <location>
        <begin position="100"/>
        <end position="118"/>
    </location>
</feature>
<dbReference type="RefSeq" id="WP_151622759.1">
    <property type="nucleotide sequence ID" value="NZ_CP043028.1"/>
</dbReference>
<evidence type="ECO:0000256" key="1">
    <source>
        <dbReference type="SAM" id="Phobius"/>
    </source>
</evidence>
<keyword evidence="1" id="KW-0472">Membrane</keyword>
<sequence length="141" mass="15787">MKKYISNLALMICVSYTMVSVSVTIFNILFGGQTNNMNELLIFAICVIASVVLSLHGLFESVSPLAMVVIQYLVACALIAVLLLIISCFDTITPRGWFELYRSFTIPYIILAGIYYYSVFADTKKKDSLIKDIQKHGIDLK</sequence>
<reference evidence="3" key="1">
    <citation type="submission" date="2019-08" db="EMBL/GenBank/DDBJ databases">
        <title>Complete Genome Sequence of the Polysaccharide-Degrading Rumen Bacterium Pseudobutyrivibrio xylanivorans MA3014.</title>
        <authorList>
            <person name="Palevich N."/>
            <person name="Maclean P.H."/>
            <person name="Kelly W.J."/>
            <person name="Leahy S.C."/>
            <person name="Rakonjac J."/>
            <person name="Attwood G.T."/>
        </authorList>
    </citation>
    <scope>NUCLEOTIDE SEQUENCE [LARGE SCALE GENOMIC DNA]</scope>
    <source>
        <strain evidence="3">MA3014</strain>
    </source>
</reference>
<protein>
    <recommendedName>
        <fullName evidence="4">DUF3021 domain-containing protein</fullName>
    </recommendedName>
</protein>